<evidence type="ECO:0000313" key="2">
    <source>
        <dbReference type="Proteomes" id="UP001185331"/>
    </source>
</evidence>
<proteinExistence type="predicted"/>
<sequence>MLQVTVNPRSVQVSDGTFGMSLSPLGAQVLADALDAQSSVQVQAQRPHWARVEVRHVGGRGMVVTLRYPGGFGQTLLTGEELTGVTHALRREFTRPDVE</sequence>
<gene>
    <name evidence="1" type="ORF">J2Y00_002235</name>
</gene>
<name>A0AAE3XF93_9DEIO</name>
<comment type="caution">
    <text evidence="1">The sequence shown here is derived from an EMBL/GenBank/DDBJ whole genome shotgun (WGS) entry which is preliminary data.</text>
</comment>
<reference evidence="1" key="1">
    <citation type="submission" date="2023-07" db="EMBL/GenBank/DDBJ databases">
        <title>Sorghum-associated microbial communities from plants grown in Nebraska, USA.</title>
        <authorList>
            <person name="Schachtman D."/>
        </authorList>
    </citation>
    <scope>NUCLEOTIDE SEQUENCE</scope>
    <source>
        <strain evidence="1">BE330</strain>
    </source>
</reference>
<organism evidence="1 2">
    <name type="scientific">Deinococcus soli</name>
    <name type="common">ex Cha et al. 2016</name>
    <dbReference type="NCBI Taxonomy" id="1309411"/>
    <lineage>
        <taxon>Bacteria</taxon>
        <taxon>Thermotogati</taxon>
        <taxon>Deinococcota</taxon>
        <taxon>Deinococci</taxon>
        <taxon>Deinococcales</taxon>
        <taxon>Deinococcaceae</taxon>
        <taxon>Deinococcus</taxon>
    </lineage>
</organism>
<protein>
    <submittedName>
        <fullName evidence="1">Uncharacterized protein</fullName>
    </submittedName>
</protein>
<dbReference type="Proteomes" id="UP001185331">
    <property type="component" value="Unassembled WGS sequence"/>
</dbReference>
<evidence type="ECO:0000313" key="1">
    <source>
        <dbReference type="EMBL" id="MDR6218638.1"/>
    </source>
</evidence>
<dbReference type="EMBL" id="JAVDQK010000005">
    <property type="protein sequence ID" value="MDR6218638.1"/>
    <property type="molecule type" value="Genomic_DNA"/>
</dbReference>
<dbReference type="RefSeq" id="WP_309853083.1">
    <property type="nucleotide sequence ID" value="NZ_JAVDQJ010000004.1"/>
</dbReference>
<accession>A0AAE3XF93</accession>
<dbReference type="AlphaFoldDB" id="A0AAE3XF93"/>